<reference evidence="9 10" key="1">
    <citation type="submission" date="2016-11" db="EMBL/GenBank/DDBJ databases">
        <authorList>
            <person name="Jaros S."/>
            <person name="Januszkiewicz K."/>
            <person name="Wedrychowicz H."/>
        </authorList>
    </citation>
    <scope>NUCLEOTIDE SEQUENCE [LARGE SCALE GENOMIC DNA]</scope>
    <source>
        <strain evidence="9 10">DSM 16112</strain>
    </source>
</reference>
<keyword evidence="6 7" id="KW-0961">Cell wall biogenesis/degradation</keyword>
<dbReference type="Pfam" id="PF03734">
    <property type="entry name" value="YkuD"/>
    <property type="match status" value="1"/>
</dbReference>
<dbReference type="CDD" id="cd16913">
    <property type="entry name" value="YkuD_like"/>
    <property type="match status" value="1"/>
</dbReference>
<feature type="domain" description="L,D-TPase catalytic" evidence="8">
    <location>
        <begin position="121"/>
        <end position="255"/>
    </location>
</feature>
<evidence type="ECO:0000256" key="2">
    <source>
        <dbReference type="ARBA" id="ARBA00005992"/>
    </source>
</evidence>
<protein>
    <submittedName>
        <fullName evidence="9">L,D-transpeptidase catalytic domain</fullName>
    </submittedName>
</protein>
<evidence type="ECO:0000313" key="9">
    <source>
        <dbReference type="EMBL" id="SHE49251.1"/>
    </source>
</evidence>
<dbReference type="Gene3D" id="2.40.440.10">
    <property type="entry name" value="L,D-transpeptidase catalytic domain-like"/>
    <property type="match status" value="1"/>
</dbReference>
<keyword evidence="3" id="KW-0808">Transferase</keyword>
<comment type="pathway">
    <text evidence="1 7">Cell wall biogenesis; peptidoglycan biosynthesis.</text>
</comment>
<dbReference type="STRING" id="1122156.SAMN02745117_00378"/>
<gene>
    <name evidence="9" type="ORF">SAMN02745117_00378</name>
</gene>
<dbReference type="RefSeq" id="WP_143164375.1">
    <property type="nucleotide sequence ID" value="NZ_FQUZ01000003.1"/>
</dbReference>
<dbReference type="PANTHER" id="PTHR36699:SF1">
    <property type="entry name" value="L,D-TRANSPEPTIDASE YAFK-RELATED"/>
    <property type="match status" value="1"/>
</dbReference>
<dbReference type="Proteomes" id="UP000184327">
    <property type="component" value="Unassembled WGS sequence"/>
</dbReference>
<evidence type="ECO:0000256" key="6">
    <source>
        <dbReference type="ARBA" id="ARBA00023316"/>
    </source>
</evidence>
<evidence type="ECO:0000256" key="5">
    <source>
        <dbReference type="ARBA" id="ARBA00022984"/>
    </source>
</evidence>
<accession>A0A1M4TXP5</accession>
<dbReference type="GO" id="GO:0009252">
    <property type="term" value="P:peptidoglycan biosynthetic process"/>
    <property type="evidence" value="ECO:0007669"/>
    <property type="project" value="UniProtKB-UniPathway"/>
</dbReference>
<dbReference type="GO" id="GO:0071555">
    <property type="term" value="P:cell wall organization"/>
    <property type="evidence" value="ECO:0007669"/>
    <property type="project" value="UniProtKB-UniRule"/>
</dbReference>
<dbReference type="UniPathway" id="UPA00219"/>
<keyword evidence="5 7" id="KW-0573">Peptidoglycan synthesis</keyword>
<name>A0A1M4TXP5_9BURK</name>
<dbReference type="OrthoDB" id="9809748at2"/>
<sequence>MALPDGTRQSGEAEHRLLEVFQKVDSSDLDGALASVERLTDDLPHFQAAHLVEADLLGLRSGLSPSIGSQESLLGSGRRAEVVRLQQLQEELKRRLQAHQRPPHQGSVPREFLRVSDSVRHAIAIDASKSRLYLFANEGLGLRIIGDYYISVGILGVDKRREGDQRTPLGIYFTNGQIPGQRLPDFYGKGALPLNYPNGWDRSLGRSGSGIWLHGTPPDQFARTPLASDGCIVLSNPDMQFLLDTVDSNTPVLIRDSIEWTDAWQAFQENLRPDPFMETVRDWERVRRAQSAQKLEAVYEPGFLRAPGKRRQLQQYSQHYAASDFAVQEVSVYGWTDAQGEVKVVTHHSTSSVSPDGLSVRQYWHQRDGQWKILTEDVLARPLG</sequence>
<dbReference type="InterPro" id="IPR038063">
    <property type="entry name" value="Transpep_catalytic_dom"/>
</dbReference>
<dbReference type="PROSITE" id="PS52029">
    <property type="entry name" value="LD_TPASE"/>
    <property type="match status" value="1"/>
</dbReference>
<feature type="active site" description="Nucleophile" evidence="7">
    <location>
        <position position="231"/>
    </location>
</feature>
<dbReference type="PANTHER" id="PTHR36699">
    <property type="entry name" value="LD-TRANSPEPTIDASE"/>
    <property type="match status" value="1"/>
</dbReference>
<proteinExistence type="inferred from homology"/>
<evidence type="ECO:0000256" key="7">
    <source>
        <dbReference type="PROSITE-ProRule" id="PRU01373"/>
    </source>
</evidence>
<evidence type="ECO:0000256" key="4">
    <source>
        <dbReference type="ARBA" id="ARBA00022960"/>
    </source>
</evidence>
<organism evidence="9 10">
    <name type="scientific">Lampropedia hyalina DSM 16112</name>
    <dbReference type="NCBI Taxonomy" id="1122156"/>
    <lineage>
        <taxon>Bacteria</taxon>
        <taxon>Pseudomonadati</taxon>
        <taxon>Pseudomonadota</taxon>
        <taxon>Betaproteobacteria</taxon>
        <taxon>Burkholderiales</taxon>
        <taxon>Comamonadaceae</taxon>
        <taxon>Lampropedia</taxon>
    </lineage>
</organism>
<dbReference type="GO" id="GO:0008360">
    <property type="term" value="P:regulation of cell shape"/>
    <property type="evidence" value="ECO:0007669"/>
    <property type="project" value="UniProtKB-UniRule"/>
</dbReference>
<evidence type="ECO:0000256" key="3">
    <source>
        <dbReference type="ARBA" id="ARBA00022679"/>
    </source>
</evidence>
<dbReference type="EMBL" id="FQUZ01000003">
    <property type="protein sequence ID" value="SHE49251.1"/>
    <property type="molecule type" value="Genomic_DNA"/>
</dbReference>
<evidence type="ECO:0000256" key="1">
    <source>
        <dbReference type="ARBA" id="ARBA00004752"/>
    </source>
</evidence>
<dbReference type="InterPro" id="IPR005490">
    <property type="entry name" value="LD_TPept_cat_dom"/>
</dbReference>
<evidence type="ECO:0000313" key="10">
    <source>
        <dbReference type="Proteomes" id="UP000184327"/>
    </source>
</evidence>
<dbReference type="GO" id="GO:0004180">
    <property type="term" value="F:carboxypeptidase activity"/>
    <property type="evidence" value="ECO:0007669"/>
    <property type="project" value="UniProtKB-ARBA"/>
</dbReference>
<comment type="similarity">
    <text evidence="2">Belongs to the YkuD family.</text>
</comment>
<keyword evidence="4 7" id="KW-0133">Cell shape</keyword>
<dbReference type="GO" id="GO:0016740">
    <property type="term" value="F:transferase activity"/>
    <property type="evidence" value="ECO:0007669"/>
    <property type="project" value="UniProtKB-KW"/>
</dbReference>
<evidence type="ECO:0000259" key="8">
    <source>
        <dbReference type="PROSITE" id="PS52029"/>
    </source>
</evidence>
<keyword evidence="10" id="KW-1185">Reference proteome</keyword>
<dbReference type="SUPFAM" id="SSF141523">
    <property type="entry name" value="L,D-transpeptidase catalytic domain-like"/>
    <property type="match status" value="1"/>
</dbReference>
<dbReference type="AlphaFoldDB" id="A0A1M4TXP5"/>
<feature type="active site" description="Proton donor/acceptor" evidence="7">
    <location>
        <position position="214"/>
    </location>
</feature>